<dbReference type="GeneID" id="110798894"/>
<name>A0A9R0J1T5_SPIOL</name>
<dbReference type="GO" id="GO:0016709">
    <property type="term" value="F:oxidoreductase activity, acting on paired donors, with incorporation or reduction of molecular oxygen, NAD(P)H as one donor, and incorporation of one atom of oxygen"/>
    <property type="evidence" value="ECO:0000318"/>
    <property type="project" value="GO_Central"/>
</dbReference>
<keyword evidence="3 6" id="KW-0479">Metal-binding</keyword>
<organism evidence="8 9">
    <name type="scientific">Spinacia oleracea</name>
    <name type="common">Spinach</name>
    <dbReference type="NCBI Taxonomy" id="3562"/>
    <lineage>
        <taxon>Eukaryota</taxon>
        <taxon>Viridiplantae</taxon>
        <taxon>Streptophyta</taxon>
        <taxon>Embryophyta</taxon>
        <taxon>Tracheophyta</taxon>
        <taxon>Spermatophyta</taxon>
        <taxon>Magnoliopsida</taxon>
        <taxon>eudicotyledons</taxon>
        <taxon>Gunneridae</taxon>
        <taxon>Pentapetalae</taxon>
        <taxon>Caryophyllales</taxon>
        <taxon>Chenopodiaceae</taxon>
        <taxon>Chenopodioideae</taxon>
        <taxon>Anserineae</taxon>
        <taxon>Spinacia</taxon>
    </lineage>
</organism>
<dbReference type="GO" id="GO:0010268">
    <property type="term" value="P:brassinosteroid homeostasis"/>
    <property type="evidence" value="ECO:0000318"/>
    <property type="project" value="GO_Central"/>
</dbReference>
<dbReference type="Pfam" id="PF00067">
    <property type="entry name" value="p450"/>
    <property type="match status" value="1"/>
</dbReference>
<comment type="similarity">
    <text evidence="7">Belongs to the cytochrome P450 family.</text>
</comment>
<dbReference type="PANTHER" id="PTHR24286:SF254">
    <property type="entry name" value="3-EPI-6-DEOXOCATHASTERONE 23-MONOOXYGENASE CYP90C1"/>
    <property type="match status" value="1"/>
</dbReference>
<feature type="binding site" description="axial binding residue" evidence="6">
    <location>
        <position position="460"/>
    </location>
    <ligand>
        <name>heme</name>
        <dbReference type="ChEBI" id="CHEBI:30413"/>
    </ligand>
    <ligandPart>
        <name>Fe</name>
        <dbReference type="ChEBI" id="CHEBI:18248"/>
    </ligandPart>
</feature>
<keyword evidence="7" id="KW-0560">Oxidoreductase</keyword>
<evidence type="ECO:0000313" key="8">
    <source>
        <dbReference type="Proteomes" id="UP000813463"/>
    </source>
</evidence>
<dbReference type="AlphaFoldDB" id="A0A9R0J1T5"/>
<dbReference type="GO" id="GO:0048441">
    <property type="term" value="P:petal development"/>
    <property type="evidence" value="ECO:0007669"/>
    <property type="project" value="UniProtKB-ARBA"/>
</dbReference>
<dbReference type="GO" id="GO:0016020">
    <property type="term" value="C:membrane"/>
    <property type="evidence" value="ECO:0007669"/>
    <property type="project" value="UniProtKB-SubCell"/>
</dbReference>
<dbReference type="Gene3D" id="1.10.630.10">
    <property type="entry name" value="Cytochrome P450"/>
    <property type="match status" value="1"/>
</dbReference>
<dbReference type="KEGG" id="soe:110798894"/>
<dbReference type="PRINTS" id="PR00385">
    <property type="entry name" value="P450"/>
</dbReference>
<dbReference type="GO" id="GO:0005506">
    <property type="term" value="F:iron ion binding"/>
    <property type="evidence" value="ECO:0007669"/>
    <property type="project" value="InterPro"/>
</dbReference>
<dbReference type="PANTHER" id="PTHR24286">
    <property type="entry name" value="CYTOCHROME P450 26"/>
    <property type="match status" value="1"/>
</dbReference>
<keyword evidence="2" id="KW-0812">Transmembrane</keyword>
<dbReference type="InterPro" id="IPR017972">
    <property type="entry name" value="Cyt_P450_CS"/>
</dbReference>
<reference evidence="8" key="1">
    <citation type="journal article" date="2021" name="Nat. Commun.">
        <title>Genomic analyses provide insights into spinach domestication and the genetic basis of agronomic traits.</title>
        <authorList>
            <person name="Cai X."/>
            <person name="Sun X."/>
            <person name="Xu C."/>
            <person name="Sun H."/>
            <person name="Wang X."/>
            <person name="Ge C."/>
            <person name="Zhang Z."/>
            <person name="Wang Q."/>
            <person name="Fei Z."/>
            <person name="Jiao C."/>
            <person name="Wang Q."/>
        </authorList>
    </citation>
    <scope>NUCLEOTIDE SEQUENCE [LARGE SCALE GENOMIC DNA]</scope>
    <source>
        <strain evidence="8">cv. Varoflay</strain>
    </source>
</reference>
<evidence type="ECO:0000256" key="5">
    <source>
        <dbReference type="ARBA" id="ARBA00023004"/>
    </source>
</evidence>
<dbReference type="GO" id="GO:0048366">
    <property type="term" value="P:leaf development"/>
    <property type="evidence" value="ECO:0007669"/>
    <property type="project" value="UniProtKB-ARBA"/>
</dbReference>
<gene>
    <name evidence="9" type="primary">LOC110798894</name>
</gene>
<dbReference type="InterPro" id="IPR036396">
    <property type="entry name" value="Cyt_P450_sf"/>
</dbReference>
<protein>
    <submittedName>
        <fullName evidence="9">3-epi-6-deoxocathasterone 23-monooxygenase CYP90C1 isoform X1</fullName>
    </submittedName>
</protein>
<evidence type="ECO:0000256" key="4">
    <source>
        <dbReference type="ARBA" id="ARBA00022989"/>
    </source>
</evidence>
<keyword evidence="5 6" id="KW-0408">Iron</keyword>
<evidence type="ECO:0000313" key="9">
    <source>
        <dbReference type="RefSeq" id="XP_021859782.2"/>
    </source>
</evidence>
<evidence type="ECO:0000256" key="6">
    <source>
        <dbReference type="PIRSR" id="PIRSR602401-1"/>
    </source>
</evidence>
<comment type="subcellular location">
    <subcellularLocation>
        <location evidence="1">Membrane</location>
        <topology evidence="1">Single-pass membrane protein</topology>
    </subcellularLocation>
</comment>
<dbReference type="GO" id="GO:0016125">
    <property type="term" value="P:sterol metabolic process"/>
    <property type="evidence" value="ECO:0007669"/>
    <property type="project" value="TreeGrafter"/>
</dbReference>
<dbReference type="GO" id="GO:0020037">
    <property type="term" value="F:heme binding"/>
    <property type="evidence" value="ECO:0007669"/>
    <property type="project" value="InterPro"/>
</dbReference>
<keyword evidence="6 7" id="KW-0349">Heme</keyword>
<proteinExistence type="inferred from homology"/>
<dbReference type="RefSeq" id="XP_021859782.2">
    <property type="nucleotide sequence ID" value="XM_022004090.2"/>
</dbReference>
<keyword evidence="4" id="KW-1133">Transmembrane helix</keyword>
<dbReference type="SUPFAM" id="SSF48264">
    <property type="entry name" value="Cytochrome P450"/>
    <property type="match status" value="1"/>
</dbReference>
<keyword evidence="7" id="KW-0503">Monooxygenase</keyword>
<evidence type="ECO:0000256" key="2">
    <source>
        <dbReference type="ARBA" id="ARBA00022692"/>
    </source>
</evidence>
<reference evidence="9" key="2">
    <citation type="submission" date="2025-08" db="UniProtKB">
        <authorList>
            <consortium name="RefSeq"/>
        </authorList>
    </citation>
    <scope>IDENTIFICATION</scope>
    <source>
        <tissue evidence="9">Leaf</tissue>
    </source>
</reference>
<keyword evidence="8" id="KW-1185">Reference proteome</keyword>
<dbReference type="GO" id="GO:0102097">
    <property type="term" value="F:22alpha-hydroxysteroid 23-monooxygenase activity"/>
    <property type="evidence" value="ECO:0007669"/>
    <property type="project" value="UniProtKB-EC"/>
</dbReference>
<sequence>MGGLWSTMVLIILLLLLLLPLLRRRWFKFHGDNRMKKKTMMTSCRVPEGSWGWPFIGETLDFIASSRTSTPVTFMHQRKSMYGKVFRTHLLGKPVIVSTDPEINKVVLQNHGNIFIPSYPKSITELFGESSILRMNGALHKRVHASIGRFLKSPELKAQITTDIETSVKLSLDNWKNCDLVYIQDQTNQLTFEILVKVLMSLGPGDEMELFKKDYKEFIKGLICLPIKLPGTQLYNSLKAKERLQKMIRRIIEERLITYKTNDTTSNLAASSTTTAAAITTTASSDAIDVLLCNVDDRSDDDKCQPLDFVAGNIIEMMVPGEDSVPMVMTLAVKYLSDNPLALKQLVQENMDLKRQKANSGNSYAWTDYMSLTFTQNVITETLRLANIINAIWRQATQDVEINGYLIPKGWGVLASLTSIHMDEQNYENPNNFDPWRWEKKGIVASSNTFSPFGGGQRLCPGLEFSRLEISIFLHHLVTTYRWVAEKDEIVYFPTVKMKQKLPIRVIQDGSLIW</sequence>
<dbReference type="PROSITE" id="PS00086">
    <property type="entry name" value="CYTOCHROME_P450"/>
    <property type="match status" value="1"/>
</dbReference>
<keyword evidence="4" id="KW-0472">Membrane</keyword>
<dbReference type="GO" id="GO:0016132">
    <property type="term" value="P:brassinosteroid biosynthetic process"/>
    <property type="evidence" value="ECO:0000318"/>
    <property type="project" value="GO_Central"/>
</dbReference>
<accession>A0A9R0J1T5</accession>
<dbReference type="InterPro" id="IPR002401">
    <property type="entry name" value="Cyt_P450_E_grp-I"/>
</dbReference>
<comment type="cofactor">
    <cofactor evidence="6">
        <name>heme</name>
        <dbReference type="ChEBI" id="CHEBI:30413"/>
    </cofactor>
</comment>
<dbReference type="CDD" id="cd11043">
    <property type="entry name" value="CYP90-like"/>
    <property type="match status" value="1"/>
</dbReference>
<evidence type="ECO:0000256" key="3">
    <source>
        <dbReference type="ARBA" id="ARBA00022723"/>
    </source>
</evidence>
<evidence type="ECO:0000256" key="7">
    <source>
        <dbReference type="RuleBase" id="RU000461"/>
    </source>
</evidence>
<dbReference type="Proteomes" id="UP000813463">
    <property type="component" value="Chromosome 3"/>
</dbReference>
<evidence type="ECO:0000256" key="1">
    <source>
        <dbReference type="ARBA" id="ARBA00004167"/>
    </source>
</evidence>
<dbReference type="PRINTS" id="PR00463">
    <property type="entry name" value="EP450I"/>
</dbReference>
<dbReference type="InterPro" id="IPR001128">
    <property type="entry name" value="Cyt_P450"/>
</dbReference>
<dbReference type="GO" id="GO:0048443">
    <property type="term" value="P:stamen development"/>
    <property type="evidence" value="ECO:0007669"/>
    <property type="project" value="UniProtKB-ARBA"/>
</dbReference>